<evidence type="ECO:0000256" key="6">
    <source>
        <dbReference type="ARBA" id="ARBA00023004"/>
    </source>
</evidence>
<dbReference type="Proteomes" id="UP000306416">
    <property type="component" value="Unassembled WGS sequence"/>
</dbReference>
<comment type="caution">
    <text evidence="8">The sequence shown here is derived from an EMBL/GenBank/DDBJ whole genome shotgun (WGS) entry which is preliminary data.</text>
</comment>
<dbReference type="PANTHER" id="PTHR30333">
    <property type="entry name" value="CYTOCHROME C-TYPE PROTEIN"/>
    <property type="match status" value="1"/>
</dbReference>
<dbReference type="GO" id="GO:0016020">
    <property type="term" value="C:membrane"/>
    <property type="evidence" value="ECO:0007669"/>
    <property type="project" value="UniProtKB-SubCell"/>
</dbReference>
<comment type="subcellular location">
    <subcellularLocation>
        <location evidence="1">Membrane</location>
    </subcellularLocation>
</comment>
<dbReference type="PROSITE" id="PS51257">
    <property type="entry name" value="PROKAR_LIPOPROTEIN"/>
    <property type="match status" value="1"/>
</dbReference>
<dbReference type="EMBL" id="SRSC01000003">
    <property type="protein sequence ID" value="TGU71530.1"/>
    <property type="molecule type" value="Genomic_DNA"/>
</dbReference>
<dbReference type="AlphaFoldDB" id="A0A4S1CER2"/>
<dbReference type="InterPro" id="IPR051174">
    <property type="entry name" value="Cytochrome_c-type_ET"/>
</dbReference>
<evidence type="ECO:0000256" key="1">
    <source>
        <dbReference type="ARBA" id="ARBA00004370"/>
    </source>
</evidence>
<dbReference type="GO" id="GO:0046872">
    <property type="term" value="F:metal ion binding"/>
    <property type="evidence" value="ECO:0007669"/>
    <property type="project" value="UniProtKB-KW"/>
</dbReference>
<reference evidence="8 9" key="1">
    <citation type="submission" date="2019-04" db="EMBL/GenBank/DDBJ databases">
        <title>Geobacter oryzae sp. nov., ferric-reducing bacteria isolated from paddy soil.</title>
        <authorList>
            <person name="Xu Z."/>
            <person name="Masuda Y."/>
            <person name="Itoh H."/>
            <person name="Senoo K."/>
        </authorList>
    </citation>
    <scope>NUCLEOTIDE SEQUENCE [LARGE SCALE GENOMIC DNA]</scope>
    <source>
        <strain evidence="8 9">Red111</strain>
    </source>
</reference>
<evidence type="ECO:0000256" key="3">
    <source>
        <dbReference type="ARBA" id="ARBA00022617"/>
    </source>
</evidence>
<gene>
    <name evidence="8" type="ORF">E4633_14555</name>
</gene>
<protein>
    <submittedName>
        <fullName evidence="8">Uncharacterized protein</fullName>
    </submittedName>
</protein>
<name>A0A4S1CER2_9BACT</name>
<evidence type="ECO:0000256" key="7">
    <source>
        <dbReference type="ARBA" id="ARBA00023136"/>
    </source>
</evidence>
<keyword evidence="5" id="KW-0249">Electron transport</keyword>
<dbReference type="GO" id="GO:0009061">
    <property type="term" value="P:anaerobic respiration"/>
    <property type="evidence" value="ECO:0007669"/>
    <property type="project" value="TreeGrafter"/>
</dbReference>
<evidence type="ECO:0000256" key="4">
    <source>
        <dbReference type="ARBA" id="ARBA00022723"/>
    </source>
</evidence>
<keyword evidence="9" id="KW-1185">Reference proteome</keyword>
<keyword evidence="6" id="KW-0408">Iron</keyword>
<evidence type="ECO:0000256" key="5">
    <source>
        <dbReference type="ARBA" id="ARBA00022982"/>
    </source>
</evidence>
<evidence type="ECO:0000256" key="2">
    <source>
        <dbReference type="ARBA" id="ARBA00022448"/>
    </source>
</evidence>
<keyword evidence="3" id="KW-0349">Heme</keyword>
<keyword evidence="2" id="KW-0813">Transport</keyword>
<sequence>MRGMKAAIAFLLVLTVDIADGNAGFHNGWTGACDGCHGSLAGASFSALQPGATTSEICLRCHAAARPEDYQVATSPAPPHGVPPASLTPGGDFAYLTKQYYWSEANGARAVSPGERHGHNIAAPAYGYFPDATLTSSPGGTYPSDALSCISCHDPHGNYRVTDSAGTVTASGNPVTDSGSYGASPSATDAVGSYRLLAGRGYGTRGTSHEFVYDPPIAVAPREYNRGEDSGDTRVAYGKGSSEWCLNCHSGLSNWQGSAHLHPSGVALGEAIAKTYNHYVKSGDLSGNESGAFTSLVPFQSGDLTDVQQLASITTSHAGPKPDDKVMCLTCHRAHASAFDAITRWNTKETVLTVNGGYPGTDAVNQGSDPGAAGGKTRAEYRVAMYDRAPSHFGRFQRSLCNKCHARD</sequence>
<dbReference type="CDD" id="cd21555">
    <property type="entry name" value="OmcS-like"/>
    <property type="match status" value="1"/>
</dbReference>
<keyword evidence="4" id="KW-0479">Metal-binding</keyword>
<evidence type="ECO:0000313" key="9">
    <source>
        <dbReference type="Proteomes" id="UP000306416"/>
    </source>
</evidence>
<dbReference type="RefSeq" id="WP_135871207.1">
    <property type="nucleotide sequence ID" value="NZ_SRSC01000003.1"/>
</dbReference>
<dbReference type="PANTHER" id="PTHR30333:SF1">
    <property type="entry name" value="CYTOCHROME C-TYPE PROTEIN NAPC"/>
    <property type="match status" value="1"/>
</dbReference>
<organism evidence="8 9">
    <name type="scientific">Geomonas terrae</name>
    <dbReference type="NCBI Taxonomy" id="2562681"/>
    <lineage>
        <taxon>Bacteria</taxon>
        <taxon>Pseudomonadati</taxon>
        <taxon>Thermodesulfobacteriota</taxon>
        <taxon>Desulfuromonadia</taxon>
        <taxon>Geobacterales</taxon>
        <taxon>Geobacteraceae</taxon>
        <taxon>Geomonas</taxon>
    </lineage>
</organism>
<keyword evidence="7" id="KW-0472">Membrane</keyword>
<dbReference type="SUPFAM" id="SSF48695">
    <property type="entry name" value="Multiheme cytochromes"/>
    <property type="match status" value="1"/>
</dbReference>
<accession>A0A4S1CER2</accession>
<evidence type="ECO:0000313" key="8">
    <source>
        <dbReference type="EMBL" id="TGU71530.1"/>
    </source>
</evidence>
<dbReference type="InterPro" id="IPR036280">
    <property type="entry name" value="Multihaem_cyt_sf"/>
</dbReference>
<dbReference type="GO" id="GO:0009055">
    <property type="term" value="F:electron transfer activity"/>
    <property type="evidence" value="ECO:0007669"/>
    <property type="project" value="TreeGrafter"/>
</dbReference>
<proteinExistence type="predicted"/>